<evidence type="ECO:0000313" key="1">
    <source>
        <dbReference type="EMBL" id="EEU97575.1"/>
    </source>
</evidence>
<reference evidence="1" key="1">
    <citation type="submission" date="2009-08" db="EMBL/GenBank/DDBJ databases">
        <authorList>
            <person name="Weinstock G."/>
            <person name="Sodergren E."/>
            <person name="Clifton S."/>
            <person name="Fulton L."/>
            <person name="Fulton B."/>
            <person name="Courtney L."/>
            <person name="Fronick C."/>
            <person name="Harrison M."/>
            <person name="Strong C."/>
            <person name="Farmer C."/>
            <person name="Delahaunty K."/>
            <person name="Markovic C."/>
            <person name="Hall O."/>
            <person name="Minx P."/>
            <person name="Tomlinson C."/>
            <person name="Mitreva M."/>
            <person name="Nelson J."/>
            <person name="Hou S."/>
            <person name="Wollam A."/>
            <person name="Pepin K.H."/>
            <person name="Johnson M."/>
            <person name="Bhonagiri V."/>
            <person name="Nash W.E."/>
            <person name="Warren W."/>
            <person name="Chinwalla A."/>
            <person name="Mardis E.R."/>
            <person name="Wilson R.K."/>
        </authorList>
    </citation>
    <scope>NUCLEOTIDE SEQUENCE [LARGE SCALE GENOMIC DNA]</scope>
    <source>
        <strain evidence="1">A2-165</strain>
    </source>
</reference>
<name>C7H395_FAED2</name>
<dbReference type="AlphaFoldDB" id="C7H395"/>
<sequence length="42" mass="5132">MQKGKRRRFCVEKQKQKISDESLVYQFDRNLCNKKPINLLTF</sequence>
<dbReference type="Proteomes" id="UP000004619">
    <property type="component" value="Unassembled WGS sequence"/>
</dbReference>
<dbReference type="EMBL" id="ACOP02000015">
    <property type="protein sequence ID" value="EEU97575.1"/>
    <property type="molecule type" value="Genomic_DNA"/>
</dbReference>
<protein>
    <submittedName>
        <fullName evidence="1">Uncharacterized protein</fullName>
    </submittedName>
</protein>
<proteinExistence type="predicted"/>
<evidence type="ECO:0000313" key="2">
    <source>
        <dbReference type="Proteomes" id="UP000004619"/>
    </source>
</evidence>
<dbReference type="HOGENOM" id="CLU_3251790_0_0_9"/>
<gene>
    <name evidence="1" type="ORF">FAEPRAA2165_00754</name>
</gene>
<keyword evidence="2" id="KW-1185">Reference proteome</keyword>
<organism evidence="1 2">
    <name type="scientific">Faecalibacterium duncaniae (strain DSM 17677 / JCM 31915 / A2-165)</name>
    <name type="common">Faecalibacterium prausnitzii</name>
    <dbReference type="NCBI Taxonomy" id="411483"/>
    <lineage>
        <taxon>Bacteria</taxon>
        <taxon>Bacillati</taxon>
        <taxon>Bacillota</taxon>
        <taxon>Clostridia</taxon>
        <taxon>Eubacteriales</taxon>
        <taxon>Oscillospiraceae</taxon>
        <taxon>Faecalibacterium</taxon>
    </lineage>
</organism>
<comment type="caution">
    <text evidence="1">The sequence shown here is derived from an EMBL/GenBank/DDBJ whole genome shotgun (WGS) entry which is preliminary data.</text>
</comment>
<accession>C7H395</accession>